<evidence type="ECO:0000256" key="6">
    <source>
        <dbReference type="ARBA" id="ARBA00022777"/>
    </source>
</evidence>
<feature type="domain" description="Protein kinase" evidence="12">
    <location>
        <begin position="147"/>
        <end position="405"/>
    </location>
</feature>
<evidence type="ECO:0000256" key="5">
    <source>
        <dbReference type="ARBA" id="ARBA00022741"/>
    </source>
</evidence>
<keyword evidence="5" id="KW-0547">Nucleotide-binding</keyword>
<keyword evidence="4" id="KW-0808">Transferase</keyword>
<feature type="region of interest" description="Disordered" evidence="11">
    <location>
        <begin position="1"/>
        <end position="24"/>
    </location>
</feature>
<dbReference type="Pfam" id="PF00069">
    <property type="entry name" value="Pkinase"/>
    <property type="match status" value="1"/>
</dbReference>
<reference evidence="14" key="1">
    <citation type="submission" date="2025-08" db="UniProtKB">
        <authorList>
            <consortium name="RefSeq"/>
        </authorList>
    </citation>
    <scope>IDENTIFICATION</scope>
</reference>
<feature type="region of interest" description="Disordered" evidence="11">
    <location>
        <begin position="835"/>
        <end position="868"/>
    </location>
</feature>
<dbReference type="PANTHER" id="PTHR13902">
    <property type="entry name" value="SERINE/THREONINE-PROTEIN KINASE WNK WITH NO LYSINE -RELATED"/>
    <property type="match status" value="1"/>
</dbReference>
<keyword evidence="7" id="KW-0067">ATP-binding</keyword>
<dbReference type="Pfam" id="PF12202">
    <property type="entry name" value="OSR1_C"/>
    <property type="match status" value="1"/>
</dbReference>
<feature type="compositionally biased region" description="Polar residues" evidence="11">
    <location>
        <begin position="847"/>
        <end position="867"/>
    </location>
</feature>
<dbReference type="SUPFAM" id="SSF56112">
    <property type="entry name" value="Protein kinase-like (PK-like)"/>
    <property type="match status" value="1"/>
</dbReference>
<proteinExistence type="predicted"/>
<evidence type="ECO:0000256" key="3">
    <source>
        <dbReference type="ARBA" id="ARBA00022527"/>
    </source>
</evidence>
<evidence type="ECO:0000259" key="12">
    <source>
        <dbReference type="PROSITE" id="PS50011"/>
    </source>
</evidence>
<dbReference type="InterPro" id="IPR050588">
    <property type="entry name" value="WNK_Ser-Thr_kinase"/>
</dbReference>
<gene>
    <name evidence="14" type="primary">WNK3</name>
</gene>
<dbReference type="Gene3D" id="3.10.20.90">
    <property type="entry name" value="Phosphatidylinositol 3-kinase Catalytic Subunit, Chain A, domain 1"/>
    <property type="match status" value="2"/>
</dbReference>
<feature type="compositionally biased region" description="Polar residues" evidence="11">
    <location>
        <begin position="711"/>
        <end position="723"/>
    </location>
</feature>
<evidence type="ECO:0000313" key="14">
    <source>
        <dbReference type="RefSeq" id="XP_057394034.1"/>
    </source>
</evidence>
<comment type="catalytic activity">
    <reaction evidence="9">
        <text>L-seryl-[protein] + ATP = O-phospho-L-seryl-[protein] + ADP + H(+)</text>
        <dbReference type="Rhea" id="RHEA:17989"/>
        <dbReference type="Rhea" id="RHEA-COMP:9863"/>
        <dbReference type="Rhea" id="RHEA-COMP:11604"/>
        <dbReference type="ChEBI" id="CHEBI:15378"/>
        <dbReference type="ChEBI" id="CHEBI:29999"/>
        <dbReference type="ChEBI" id="CHEBI:30616"/>
        <dbReference type="ChEBI" id="CHEBI:83421"/>
        <dbReference type="ChEBI" id="CHEBI:456216"/>
        <dbReference type="EC" id="2.7.11.1"/>
    </reaction>
</comment>
<evidence type="ECO:0000256" key="2">
    <source>
        <dbReference type="ARBA" id="ARBA00012513"/>
    </source>
</evidence>
<dbReference type="CDD" id="cd14031">
    <property type="entry name" value="STKc_WNK3"/>
    <property type="match status" value="1"/>
</dbReference>
<evidence type="ECO:0000256" key="8">
    <source>
        <dbReference type="ARBA" id="ARBA00047899"/>
    </source>
</evidence>
<dbReference type="InterPro" id="IPR024678">
    <property type="entry name" value="Kinase_OSR1/WNK_CCT"/>
</dbReference>
<dbReference type="GO" id="GO:0016301">
    <property type="term" value="F:kinase activity"/>
    <property type="evidence" value="ECO:0007669"/>
    <property type="project" value="UniProtKB-KW"/>
</dbReference>
<dbReference type="RefSeq" id="XP_057394034.1">
    <property type="nucleotide sequence ID" value="XM_057538051.1"/>
</dbReference>
<dbReference type="InterPro" id="IPR008271">
    <property type="entry name" value="Ser/Thr_kinase_AS"/>
</dbReference>
<comment type="catalytic activity">
    <reaction evidence="8">
        <text>L-threonyl-[protein] + ATP = O-phospho-L-threonyl-[protein] + ADP + H(+)</text>
        <dbReference type="Rhea" id="RHEA:46608"/>
        <dbReference type="Rhea" id="RHEA-COMP:11060"/>
        <dbReference type="Rhea" id="RHEA-COMP:11605"/>
        <dbReference type="ChEBI" id="CHEBI:15378"/>
        <dbReference type="ChEBI" id="CHEBI:30013"/>
        <dbReference type="ChEBI" id="CHEBI:30616"/>
        <dbReference type="ChEBI" id="CHEBI:61977"/>
        <dbReference type="ChEBI" id="CHEBI:456216"/>
        <dbReference type="EC" id="2.7.11.1"/>
    </reaction>
</comment>
<dbReference type="InterPro" id="IPR011009">
    <property type="entry name" value="Kinase-like_dom_sf"/>
</dbReference>
<feature type="region of interest" description="Disordered" evidence="11">
    <location>
        <begin position="709"/>
        <end position="740"/>
    </location>
</feature>
<evidence type="ECO:0000256" key="7">
    <source>
        <dbReference type="ARBA" id="ARBA00022840"/>
    </source>
</evidence>
<dbReference type="GeneID" id="103018327"/>
<accession>A0ABM3SW21</accession>
<dbReference type="Pfam" id="PF24889">
    <property type="entry name" value="CCTL2_WNK"/>
    <property type="match status" value="1"/>
</dbReference>
<evidence type="ECO:0000256" key="10">
    <source>
        <dbReference type="SAM" id="Coils"/>
    </source>
</evidence>
<evidence type="ECO:0000256" key="4">
    <source>
        <dbReference type="ARBA" id="ARBA00022679"/>
    </source>
</evidence>
<dbReference type="InterPro" id="IPR056865">
    <property type="entry name" value="CCTL2_WNK"/>
</dbReference>
<keyword evidence="13" id="KW-1185">Reference proteome</keyword>
<dbReference type="Proteomes" id="UP001652580">
    <property type="component" value="Chromosome X"/>
</dbReference>
<dbReference type="PROSITE" id="PS50011">
    <property type="entry name" value="PROTEIN_KINASE_DOM"/>
    <property type="match status" value="1"/>
</dbReference>
<feature type="compositionally biased region" description="Basic residues" evidence="11">
    <location>
        <begin position="1587"/>
        <end position="1598"/>
    </location>
</feature>
<feature type="compositionally biased region" description="Basic and acidic residues" evidence="11">
    <location>
        <begin position="498"/>
        <end position="510"/>
    </location>
</feature>
<dbReference type="EC" id="2.7.11.1" evidence="2"/>
<dbReference type="Gene3D" id="3.30.200.20">
    <property type="entry name" value="Phosphorylase Kinase, domain 1"/>
    <property type="match status" value="1"/>
</dbReference>
<evidence type="ECO:0000256" key="1">
    <source>
        <dbReference type="ARBA" id="ARBA00001946"/>
    </source>
</evidence>
<dbReference type="PROSITE" id="PS00108">
    <property type="entry name" value="PROTEIN_KINASE_ST"/>
    <property type="match status" value="1"/>
</dbReference>
<sequence>MDTDSGEPASTEDSEKPDGVSLENRVRQVAATLTVEARLKEKNSTFCASGETIERKRFFRKSVEMAEDDKVAESSSKDERIKTATNIPRVEKLPTNVLRGRQEVKYEQCSKGMSESSKDCFKEKNEKEMEEEAEMKAVATSPSGRFLKFDIELGRGAFKTVYKGLDTETWVEVAWCELQDRKLTKAEQQRFKEEAEMLKGLQHPNIVRFYDSWESILKGKKCIVLVTELMTSGTLKTYLKRFKVMKPKVLRSWCRQILKGLQFLHTRTPPIIHRDLKCDNIFITGPTGSVKIGDLGLATLMRTSFAKSVIGTPEFMAPEMYEEHYDESVDVYAFGMCMLEMATSEYPYSECQNAAQIYRKVTSGIKPASFNKVTDPEVKEIIEGCIRQNKSERLSVRDLLNHAFFAEDTGLRVELAEEDDCSNSSLALRLWVEDPKKLKGKHKDNEAIEFSFNLETDTPEEVAYEMVKSGFFHESDSKAVAKSIRDRVTLIKKTREKKPAGCLEERRDSQCKSVGNVLPQPQNTTLPPPPAQHSGAECEETEVDQHVRQQLLQRKPQQHCSSVTGDSLSEAGAGSVIHSDTSNQPSIAYSSDQMMGSQMVSNNPQAEINVPGKIYPSQQLVGHCQQISGLQKQPKLTQPQISPLLQGQSTVLPVHVLGPPLVSQLQFLPLSVPKVSQVKPVSQAVGAEQPATLLKPDLVRSLNNDVAAVKENTNTPDNPSGNGKQDRIKQRRASCPRSEKGTKFQLTVLQVSTSGDNMVECQLETHNNKMVTFKFDVDGDAPEDIADYMVEDNFVLESEKEKFVEELRAIVGQAQEILHVHSAAERAVGVDSITVESSSSHTGSSEQVQINSASTQTSNESAPQSSPVGRWRFCINQTIRNREAQSLPSLQQSMSTVPGLNLLSSPRNISNKEISQDTLLTLENNPCQRALYTSTSEHKDVVDGKISEYASVETKLPAILYQVEDDKQIMAPVASSSSHTATSVRAVPLECEGLTSQAGIFLPVYPGHQAASQAVPGESTQIAPNSLTTLAFMSDQKPQSLPVQQPTTDAEFISQEGETAVIMEASSPKMVIPTQTSGLEPTSLLSSTVVESDGEGPPKMEFADNRIKTLDEKLRNLLYQEHSISSIYPESQKDTQSIDSPFSSSAEDTVSCPVPEVIGISHCGVQDSPAQSPNFQQTGSKILSNVTVSQPANISVFKRDLNVITSIPSELCLHEMSPDASLPGDPEAYPAAVSSGGAIHLQTGGGYFGLSFTCPSLKNPISKKSWTRKLKSWAYRLRQSTSFFKRSKVRQVDTEDTRSAVAPDPIPLTGESTADARALSRCKAMSGSFQRGRFQVITVPQQQSVKVTSFGIEHIPAFNKMTSQPSEEALAFTETAKSQLVEMEPATHNPQTSLSSQKLQALQETFKEDKRIPKQADNFSSFSTACETDVSLMTPEKELEENSATGSSLQSGSELLLKEREILTSGIQPTSDSEFSATLCGRGKSVAKTGPEREKCLPLHEEKAYVQTQSSLFYSPSSPMSSDDESEVEDEDLKVELQRLREKHIQEVVNLQTQQNKELQELYERLRAIKDSKVQSSEIPVPPASPRRPRSFKSKLRSRPQSLTHVDSGTVATDPLCVESSAAACQQSPASKKGMFTDDLHKLVDDWTKETVGNSLIKPSLNQLKQSQQKLETDNWNKVYENTPSTMGYTSTWISSLSQIRGAVPTSLPQGLSRPSFPGPLSSYGIPHVCQYNAVGGPGYPVQWVGISGTPQQSVVIPTQSGGPFQPGMNLQAFPASSVQNPSTIPPGPK</sequence>
<evidence type="ECO:0000313" key="13">
    <source>
        <dbReference type="Proteomes" id="UP001652580"/>
    </source>
</evidence>
<keyword evidence="3" id="KW-0723">Serine/threonine-protein kinase</keyword>
<organism evidence="13 14">
    <name type="scientific">Balaenoptera acutorostrata</name>
    <name type="common">Common minke whale</name>
    <name type="synonym">Balaena rostrata</name>
    <dbReference type="NCBI Taxonomy" id="9767"/>
    <lineage>
        <taxon>Eukaryota</taxon>
        <taxon>Metazoa</taxon>
        <taxon>Chordata</taxon>
        <taxon>Craniata</taxon>
        <taxon>Vertebrata</taxon>
        <taxon>Euteleostomi</taxon>
        <taxon>Mammalia</taxon>
        <taxon>Eutheria</taxon>
        <taxon>Laurasiatheria</taxon>
        <taxon>Artiodactyla</taxon>
        <taxon>Whippomorpha</taxon>
        <taxon>Cetacea</taxon>
        <taxon>Mysticeti</taxon>
        <taxon>Balaenopteridae</taxon>
        <taxon>Balaenoptera</taxon>
    </lineage>
</organism>
<feature type="region of interest" description="Disordered" evidence="11">
    <location>
        <begin position="498"/>
        <end position="537"/>
    </location>
</feature>
<feature type="coiled-coil region" evidence="10">
    <location>
        <begin position="1534"/>
        <end position="1569"/>
    </location>
</feature>
<feature type="region of interest" description="Disordered" evidence="11">
    <location>
        <begin position="1574"/>
        <end position="1607"/>
    </location>
</feature>
<keyword evidence="6 14" id="KW-0418">Kinase</keyword>
<dbReference type="SMART" id="SM00220">
    <property type="entry name" value="S_TKc"/>
    <property type="match status" value="1"/>
</dbReference>
<evidence type="ECO:0000256" key="11">
    <source>
        <dbReference type="SAM" id="MobiDB-lite"/>
    </source>
</evidence>
<name>A0ABM3SW21_BALAC</name>
<keyword evidence="10" id="KW-0175">Coiled coil</keyword>
<dbReference type="InterPro" id="IPR000719">
    <property type="entry name" value="Prot_kinase_dom"/>
</dbReference>
<feature type="compositionally biased region" description="Low complexity" evidence="11">
    <location>
        <begin position="835"/>
        <end position="846"/>
    </location>
</feature>
<protein>
    <recommendedName>
        <fullName evidence="2">non-specific serine/threonine protein kinase</fullName>
        <ecNumber evidence="2">2.7.11.1</ecNumber>
    </recommendedName>
</protein>
<evidence type="ECO:0000256" key="9">
    <source>
        <dbReference type="ARBA" id="ARBA00048679"/>
    </source>
</evidence>
<dbReference type="Gene3D" id="1.10.510.10">
    <property type="entry name" value="Transferase(Phosphotransferase) domain 1"/>
    <property type="match status" value="1"/>
</dbReference>
<comment type="cofactor">
    <cofactor evidence="1">
        <name>Mg(2+)</name>
        <dbReference type="ChEBI" id="CHEBI:18420"/>
    </cofactor>
</comment>